<dbReference type="Proteomes" id="UP000266172">
    <property type="component" value="Unassembled WGS sequence"/>
</dbReference>
<dbReference type="PANTHER" id="PTHR43649:SF12">
    <property type="entry name" value="DIACETYLCHITOBIOSE BINDING PROTEIN DASA"/>
    <property type="match status" value="1"/>
</dbReference>
<proteinExistence type="predicted"/>
<feature type="signal peptide" evidence="1">
    <location>
        <begin position="1"/>
        <end position="20"/>
    </location>
</feature>
<name>A0A395VAL9_9FIRM</name>
<dbReference type="PANTHER" id="PTHR43649">
    <property type="entry name" value="ARABINOSE-BINDING PROTEIN-RELATED"/>
    <property type="match status" value="1"/>
</dbReference>
<dbReference type="InterPro" id="IPR050490">
    <property type="entry name" value="Bact_solute-bd_prot1"/>
</dbReference>
<evidence type="ECO:0000313" key="3">
    <source>
        <dbReference type="Proteomes" id="UP000266172"/>
    </source>
</evidence>
<dbReference type="CDD" id="cd13585">
    <property type="entry name" value="PBP2_TMBP_like"/>
    <property type="match status" value="1"/>
</dbReference>
<dbReference type="PROSITE" id="PS51257">
    <property type="entry name" value="PROKAR_LIPOPROTEIN"/>
    <property type="match status" value="1"/>
</dbReference>
<protein>
    <submittedName>
        <fullName evidence="2">Sugar ABC transporter substrate-binding protein</fullName>
    </submittedName>
</protein>
<dbReference type="Gene3D" id="3.40.190.10">
    <property type="entry name" value="Periplasmic binding protein-like II"/>
    <property type="match status" value="1"/>
</dbReference>
<gene>
    <name evidence="2" type="ORF">DWX93_09470</name>
</gene>
<reference evidence="2 3" key="1">
    <citation type="submission" date="2018-08" db="EMBL/GenBank/DDBJ databases">
        <title>A genome reference for cultivated species of the human gut microbiota.</title>
        <authorList>
            <person name="Zou Y."/>
            <person name="Xue W."/>
            <person name="Luo G."/>
        </authorList>
    </citation>
    <scope>NUCLEOTIDE SEQUENCE [LARGE SCALE GENOMIC DNA]</scope>
    <source>
        <strain evidence="2 3">AF22-12AC</strain>
    </source>
</reference>
<dbReference type="SUPFAM" id="SSF53850">
    <property type="entry name" value="Periplasmic binding protein-like II"/>
    <property type="match status" value="1"/>
</dbReference>
<dbReference type="EMBL" id="QRVL01000006">
    <property type="protein sequence ID" value="RGS40638.1"/>
    <property type="molecule type" value="Genomic_DNA"/>
</dbReference>
<evidence type="ECO:0000256" key="1">
    <source>
        <dbReference type="SAM" id="SignalP"/>
    </source>
</evidence>
<accession>A0A395VAL9</accession>
<feature type="chain" id="PRO_5039486587" evidence="1">
    <location>
        <begin position="21"/>
        <end position="457"/>
    </location>
</feature>
<dbReference type="RefSeq" id="WP_118097427.1">
    <property type="nucleotide sequence ID" value="NZ_QRVL01000006.1"/>
</dbReference>
<dbReference type="InterPro" id="IPR006059">
    <property type="entry name" value="SBP"/>
</dbReference>
<sequence>MKKRVLSMLLVASMTGALLAGCGSGETASTDASADAAADTYTAAAGTETAADAAATDGEAVTLKWAIWDQETTPYWNALKEAYEAANPNVTIEMVDLGSTDYMTVLATELSGSGSDFDVVTIKDVPGYATLVQKNTLESLDDYITDAGINLADFNGITDQVTVDGSLYELPFRSDYWLIYYNKDVFDAAGIAYPSNDMTMEDYDALARQLTDTTYGSQVYGCHYHTWRSAVELFGILDGKHSILDGNYDWMIPYYDMILSEEDDGVCQTYTDLSTEGLHYSAAFSNGNVAMMNMGSWFISTLISNLDSGEYDSSLCGNWGIASYPHPDGAEAGSTIATITGLAVTSASENKDAAFDFVNWVSGTEGAKVMASTGNFPAIMTDDVINTIAGMAGFPTDEGSKEALNITNAYLEVPYAENVSEINSILDTYHTSIMNREVTVEEGVASMNEQVGKILNQ</sequence>
<evidence type="ECO:0000313" key="2">
    <source>
        <dbReference type="EMBL" id="RGS40638.1"/>
    </source>
</evidence>
<dbReference type="Pfam" id="PF01547">
    <property type="entry name" value="SBP_bac_1"/>
    <property type="match status" value="1"/>
</dbReference>
<comment type="caution">
    <text evidence="2">The sequence shown here is derived from an EMBL/GenBank/DDBJ whole genome shotgun (WGS) entry which is preliminary data.</text>
</comment>
<keyword evidence="1" id="KW-0732">Signal</keyword>
<organism evidence="2 3">
    <name type="scientific">Roseburia hominis</name>
    <dbReference type="NCBI Taxonomy" id="301301"/>
    <lineage>
        <taxon>Bacteria</taxon>
        <taxon>Bacillati</taxon>
        <taxon>Bacillota</taxon>
        <taxon>Clostridia</taxon>
        <taxon>Lachnospirales</taxon>
        <taxon>Lachnospiraceae</taxon>
        <taxon>Roseburia</taxon>
    </lineage>
</organism>
<dbReference type="AlphaFoldDB" id="A0A395VAL9"/>